<keyword evidence="3" id="KW-0809">Transit peptide</keyword>
<evidence type="ECO:0000256" key="1">
    <source>
        <dbReference type="ARBA" id="ARBA00004173"/>
    </source>
</evidence>
<name>Q4RRK1_TETNG</name>
<dbReference type="AlphaFoldDB" id="Q4RRK1"/>
<evidence type="ECO:0000256" key="4">
    <source>
        <dbReference type="ARBA" id="ARBA00023128"/>
    </source>
</evidence>
<organism evidence="8">
    <name type="scientific">Tetraodon nigroviridis</name>
    <name type="common">Spotted green pufferfish</name>
    <name type="synonym">Chelonodon nigroviridis</name>
    <dbReference type="NCBI Taxonomy" id="99883"/>
    <lineage>
        <taxon>Eukaryota</taxon>
        <taxon>Metazoa</taxon>
        <taxon>Chordata</taxon>
        <taxon>Craniata</taxon>
        <taxon>Vertebrata</taxon>
        <taxon>Euteleostomi</taxon>
        <taxon>Actinopterygii</taxon>
        <taxon>Neopterygii</taxon>
        <taxon>Teleostei</taxon>
        <taxon>Neoteleostei</taxon>
        <taxon>Acanthomorphata</taxon>
        <taxon>Eupercaria</taxon>
        <taxon>Tetraodontiformes</taxon>
        <taxon>Tetradontoidea</taxon>
        <taxon>Tetraodontidae</taxon>
        <taxon>Tetraodon</taxon>
    </lineage>
</organism>
<keyword evidence="7" id="KW-0175">Coiled coil</keyword>
<feature type="coiled-coil region" evidence="7">
    <location>
        <begin position="90"/>
        <end position="122"/>
    </location>
</feature>
<dbReference type="GO" id="GO:0051402">
    <property type="term" value="P:neuron apoptotic process"/>
    <property type="evidence" value="ECO:0007669"/>
    <property type="project" value="TreeGrafter"/>
</dbReference>
<dbReference type="InterPro" id="IPR009062">
    <property type="entry name" value="Smac/DIABLO-like_sf"/>
</dbReference>
<evidence type="ECO:0000256" key="6">
    <source>
        <dbReference type="ARBA" id="ARBA00046319"/>
    </source>
</evidence>
<dbReference type="PANTHER" id="PTHR32247">
    <property type="entry name" value="DIABLO HOMOLOG, MITOCHONDRIAL"/>
    <property type="match status" value="1"/>
</dbReference>
<reference evidence="8" key="2">
    <citation type="submission" date="2004-02" db="EMBL/GenBank/DDBJ databases">
        <authorList>
            <consortium name="Genoscope"/>
            <consortium name="Whitehead Institute Centre for Genome Research"/>
        </authorList>
    </citation>
    <scope>NUCLEOTIDE SEQUENCE</scope>
</reference>
<comment type="subcellular location">
    <subcellularLocation>
        <location evidence="1">Mitochondrion</location>
    </subcellularLocation>
</comment>
<evidence type="ECO:0000256" key="3">
    <source>
        <dbReference type="ARBA" id="ARBA00022946"/>
    </source>
</evidence>
<evidence type="ECO:0000256" key="7">
    <source>
        <dbReference type="SAM" id="Coils"/>
    </source>
</evidence>
<dbReference type="Gene3D" id="1.20.58.70">
    <property type="match status" value="2"/>
</dbReference>
<proteinExistence type="inferred from homology"/>
<dbReference type="GO" id="GO:0005739">
    <property type="term" value="C:mitochondrion"/>
    <property type="evidence" value="ECO:0007669"/>
    <property type="project" value="UniProtKB-SubCell"/>
</dbReference>
<dbReference type="Pfam" id="PF09057">
    <property type="entry name" value="Smac_DIABLO"/>
    <property type="match status" value="1"/>
</dbReference>
<dbReference type="KEGG" id="tng:GSTEN00030132G001"/>
<dbReference type="SUPFAM" id="SSF46984">
    <property type="entry name" value="Smac/diablo"/>
    <property type="match status" value="1"/>
</dbReference>
<dbReference type="InterPro" id="IPR015142">
    <property type="entry name" value="Smac_DIABLO"/>
</dbReference>
<keyword evidence="2" id="KW-0053">Apoptosis</keyword>
<sequence>MLLTADQLTHDSLIKRAASLVTDSSTSFLSQATLALIDATTDYSKVNDRRDECARFESTWVSAAKLCETAAEAAYVSGAEHASITMRTNMQVAQAQVDEARKLSAEAERKLAESKVMEVERMSQYVTSLENKDEEEVPEAYLRED</sequence>
<dbReference type="EMBL" id="CAAE01015002">
    <property type="protein sequence ID" value="CAG08981.1"/>
    <property type="molecule type" value="Genomic_DNA"/>
</dbReference>
<dbReference type="GO" id="GO:0008631">
    <property type="term" value="P:intrinsic apoptotic signaling pathway in response to oxidative stress"/>
    <property type="evidence" value="ECO:0007669"/>
    <property type="project" value="TreeGrafter"/>
</dbReference>
<evidence type="ECO:0000256" key="2">
    <source>
        <dbReference type="ARBA" id="ARBA00022703"/>
    </source>
</evidence>
<dbReference type="PANTHER" id="PTHR32247:SF3">
    <property type="entry name" value="DIABLO IAP-BINDING MITOCHONDRIAL PROTEIN"/>
    <property type="match status" value="1"/>
</dbReference>
<protein>
    <recommendedName>
        <fullName evidence="5">Direct IAP-binding protein with low pI</fullName>
    </recommendedName>
</protein>
<gene>
    <name evidence="8" type="ORF">GSTENG00030132001</name>
</gene>
<accession>Q4RRK1</accession>
<keyword evidence="4" id="KW-0496">Mitochondrion</keyword>
<evidence type="ECO:0000256" key="5">
    <source>
        <dbReference type="ARBA" id="ARBA00033049"/>
    </source>
</evidence>
<evidence type="ECO:0000313" key="8">
    <source>
        <dbReference type="EMBL" id="CAG08981.1"/>
    </source>
</evidence>
<comment type="similarity">
    <text evidence="6">Belongs to the Smac/DIABLO protein family.</text>
</comment>
<dbReference type="OrthoDB" id="6153032at2759"/>
<comment type="caution">
    <text evidence="8">The sequence shown here is derived from an EMBL/GenBank/DDBJ whole genome shotgun (WGS) entry which is preliminary data.</text>
</comment>
<reference evidence="8" key="1">
    <citation type="journal article" date="2004" name="Nature">
        <title>Genome duplication in the teleost fish Tetraodon nigroviridis reveals the early vertebrate proto-karyotype.</title>
        <authorList>
            <person name="Jaillon O."/>
            <person name="Aury J.-M."/>
            <person name="Brunet F."/>
            <person name="Petit J.-L."/>
            <person name="Stange-Thomann N."/>
            <person name="Mauceli E."/>
            <person name="Bouneau L."/>
            <person name="Fischer C."/>
            <person name="Ozouf-Costaz C."/>
            <person name="Bernot A."/>
            <person name="Nicaud S."/>
            <person name="Jaffe D."/>
            <person name="Fisher S."/>
            <person name="Lutfalla G."/>
            <person name="Dossat C."/>
            <person name="Segurens B."/>
            <person name="Dasilva C."/>
            <person name="Salanoubat M."/>
            <person name="Levy M."/>
            <person name="Boudet N."/>
            <person name="Castellano S."/>
            <person name="Anthouard V."/>
            <person name="Jubin C."/>
            <person name="Castelli V."/>
            <person name="Katinka M."/>
            <person name="Vacherie B."/>
            <person name="Biemont C."/>
            <person name="Skalli Z."/>
            <person name="Cattolico L."/>
            <person name="Poulain J."/>
            <person name="De Berardinis V."/>
            <person name="Cruaud C."/>
            <person name="Duprat S."/>
            <person name="Brottier P."/>
            <person name="Coutanceau J.-P."/>
            <person name="Gouzy J."/>
            <person name="Parra G."/>
            <person name="Lardier G."/>
            <person name="Chapple C."/>
            <person name="McKernan K.J."/>
            <person name="McEwan P."/>
            <person name="Bosak S."/>
            <person name="Kellis M."/>
            <person name="Volff J.-N."/>
            <person name="Guigo R."/>
            <person name="Zody M.C."/>
            <person name="Mesirov J."/>
            <person name="Lindblad-Toh K."/>
            <person name="Birren B."/>
            <person name="Nusbaum C."/>
            <person name="Kahn D."/>
            <person name="Robinson-Rechavi M."/>
            <person name="Laudet V."/>
            <person name="Schachter V."/>
            <person name="Quetier F."/>
            <person name="Saurin W."/>
            <person name="Scarpelli C."/>
            <person name="Wincker P."/>
            <person name="Lander E.S."/>
            <person name="Weissenbach J."/>
            <person name="Roest Crollius H."/>
        </authorList>
    </citation>
    <scope>NUCLEOTIDE SEQUENCE [LARGE SCALE GENOMIC DNA]</scope>
</reference>